<dbReference type="CDD" id="cd00570">
    <property type="entry name" value="GST_N_family"/>
    <property type="match status" value="1"/>
</dbReference>
<dbReference type="Pfam" id="PF13417">
    <property type="entry name" value="GST_N_3"/>
    <property type="match status" value="1"/>
</dbReference>
<dbReference type="Gene3D" id="1.20.1050.10">
    <property type="match status" value="1"/>
</dbReference>
<dbReference type="Proteomes" id="UP001211907">
    <property type="component" value="Unassembled WGS sequence"/>
</dbReference>
<dbReference type="AlphaFoldDB" id="A0AAD5XCD3"/>
<feature type="compositionally biased region" description="Low complexity" evidence="1">
    <location>
        <begin position="39"/>
        <end position="51"/>
    </location>
</feature>
<name>A0AAD5XCD3_9FUNG</name>
<evidence type="ECO:0000259" key="3">
    <source>
        <dbReference type="PROSITE" id="PS50405"/>
    </source>
</evidence>
<dbReference type="EMBL" id="JADGJH010001145">
    <property type="protein sequence ID" value="KAJ3117911.1"/>
    <property type="molecule type" value="Genomic_DNA"/>
</dbReference>
<feature type="domain" description="GST C-terminal" evidence="3">
    <location>
        <begin position="186"/>
        <end position="314"/>
    </location>
</feature>
<accession>A0AAD5XCD3</accession>
<dbReference type="SUPFAM" id="SSF47616">
    <property type="entry name" value="GST C-terminal domain-like"/>
    <property type="match status" value="1"/>
</dbReference>
<evidence type="ECO:0000313" key="5">
    <source>
        <dbReference type="Proteomes" id="UP001211907"/>
    </source>
</evidence>
<protein>
    <submittedName>
        <fullName evidence="4">Uncharacterized protein</fullName>
    </submittedName>
</protein>
<dbReference type="Gene3D" id="1.20.120.520">
    <property type="entry name" value="nmb1532 protein domain like"/>
    <property type="match status" value="1"/>
</dbReference>
<organism evidence="4 5">
    <name type="scientific">Physocladia obscura</name>
    <dbReference type="NCBI Taxonomy" id="109957"/>
    <lineage>
        <taxon>Eukaryota</taxon>
        <taxon>Fungi</taxon>
        <taxon>Fungi incertae sedis</taxon>
        <taxon>Chytridiomycota</taxon>
        <taxon>Chytridiomycota incertae sedis</taxon>
        <taxon>Chytridiomycetes</taxon>
        <taxon>Chytridiales</taxon>
        <taxon>Chytriomycetaceae</taxon>
        <taxon>Physocladia</taxon>
    </lineage>
</organism>
<dbReference type="InterPro" id="IPR036249">
    <property type="entry name" value="Thioredoxin-like_sf"/>
</dbReference>
<dbReference type="GO" id="GO:0005737">
    <property type="term" value="C:cytoplasm"/>
    <property type="evidence" value="ECO:0007669"/>
    <property type="project" value="TreeGrafter"/>
</dbReference>
<dbReference type="PANTHER" id="PTHR43968">
    <property type="match status" value="1"/>
</dbReference>
<dbReference type="Pfam" id="PF01814">
    <property type="entry name" value="Hemerythrin"/>
    <property type="match status" value="1"/>
</dbReference>
<comment type="caution">
    <text evidence="4">The sequence shown here is derived from an EMBL/GenBank/DDBJ whole genome shotgun (WGS) entry which is preliminary data.</text>
</comment>
<dbReference type="PROSITE" id="PS50405">
    <property type="entry name" value="GST_CTER"/>
    <property type="match status" value="1"/>
</dbReference>
<reference evidence="4" key="1">
    <citation type="submission" date="2020-05" db="EMBL/GenBank/DDBJ databases">
        <title>Phylogenomic resolution of chytrid fungi.</title>
        <authorList>
            <person name="Stajich J.E."/>
            <person name="Amses K."/>
            <person name="Simmons R."/>
            <person name="Seto K."/>
            <person name="Myers J."/>
            <person name="Bonds A."/>
            <person name="Quandt C.A."/>
            <person name="Barry K."/>
            <person name="Liu P."/>
            <person name="Grigoriev I."/>
            <person name="Longcore J.E."/>
            <person name="James T.Y."/>
        </authorList>
    </citation>
    <scope>NUCLEOTIDE SEQUENCE</scope>
    <source>
        <strain evidence="4">JEL0513</strain>
    </source>
</reference>
<keyword evidence="5" id="KW-1185">Reference proteome</keyword>
<sequence length="550" mass="61324">MNSTGQPSAIQQAFSKLNGTLKTVFKKKNYRGESANSSAAATPTPTPAKQTPLPPIPVNANAQAEQQTQQTEQQQQQQIFSSPSAALAAESELAAAASGDYILYSRGYCPFTEQVRIAFAFKNRDLRFIKWAPNDTPPEWFATASPDKSVPVLQFPNGSFTNSSAEMITHLESMFPTPSLVPTVADGSLKDECTEWAKFIRTEFIPAFNKVLMGTNPAIQQEFRPKLKAAVAKISEKLVESSSSGPFLLGDAYMLPDLLLSPFLRRLEVIKYFRGVDFFAATNSEKIKEYVNVLGAQDWVQSVVAPIDEMKKFFVKTIPKMKPMSIGRLQHIAINAQYAKCVSLAESIQKEIDENKTVDVAAAESLRTKYSLIANLIEAHSWFEENLIYPIFEELKPGSSTRAHGEHEHEVPETNEFLQQLSSAVEKIGGDGESGFEGLVLKLKALAQSMKEHMDGEESELFPLTANLGEKEAPLFTKIYFHLSKSNESLLPFVLEPLSQQERMQYLYNIDQVIRGVDMEEWKRCQTIVKGMLSPADWEDLVFRLPSLEG</sequence>
<gene>
    <name evidence="4" type="ORF">HK100_000715</name>
</gene>
<dbReference type="Gene3D" id="3.40.30.10">
    <property type="entry name" value="Glutaredoxin"/>
    <property type="match status" value="1"/>
</dbReference>
<proteinExistence type="predicted"/>
<evidence type="ECO:0000256" key="1">
    <source>
        <dbReference type="SAM" id="MobiDB-lite"/>
    </source>
</evidence>
<evidence type="ECO:0000313" key="4">
    <source>
        <dbReference type="EMBL" id="KAJ3117911.1"/>
    </source>
</evidence>
<feature type="domain" description="GST N-terminal" evidence="2">
    <location>
        <begin position="99"/>
        <end position="179"/>
    </location>
</feature>
<evidence type="ECO:0000259" key="2">
    <source>
        <dbReference type="PROSITE" id="PS50404"/>
    </source>
</evidence>
<feature type="region of interest" description="Disordered" evidence="1">
    <location>
        <begin position="32"/>
        <end position="83"/>
    </location>
</feature>
<dbReference type="PROSITE" id="PS50404">
    <property type="entry name" value="GST_NTER"/>
    <property type="match status" value="1"/>
</dbReference>
<dbReference type="InterPro" id="IPR012312">
    <property type="entry name" value="Hemerythrin-like"/>
</dbReference>
<dbReference type="SUPFAM" id="SSF52833">
    <property type="entry name" value="Thioredoxin-like"/>
    <property type="match status" value="1"/>
</dbReference>
<dbReference type="InterPro" id="IPR036282">
    <property type="entry name" value="Glutathione-S-Trfase_C_sf"/>
</dbReference>
<feature type="compositionally biased region" description="Low complexity" evidence="1">
    <location>
        <begin position="62"/>
        <end position="83"/>
    </location>
</feature>
<dbReference type="InterPro" id="IPR050983">
    <property type="entry name" value="GST_Omega/HSP26"/>
</dbReference>
<dbReference type="PANTHER" id="PTHR43968:SF6">
    <property type="entry name" value="GLUTATHIONE S-TRANSFERASE OMEGA"/>
    <property type="match status" value="1"/>
</dbReference>
<dbReference type="InterPro" id="IPR010987">
    <property type="entry name" value="Glutathione-S-Trfase_C-like"/>
</dbReference>
<dbReference type="CDD" id="cd12108">
    <property type="entry name" value="Hr-like"/>
    <property type="match status" value="1"/>
</dbReference>
<dbReference type="CDD" id="cd00299">
    <property type="entry name" value="GST_C_family"/>
    <property type="match status" value="1"/>
</dbReference>
<dbReference type="InterPro" id="IPR004045">
    <property type="entry name" value="Glutathione_S-Trfase_N"/>
</dbReference>